<dbReference type="AlphaFoldDB" id="A0A3M6TMY5"/>
<dbReference type="OrthoDB" id="29460at2759"/>
<dbReference type="SUPFAM" id="SSF50911">
    <property type="entry name" value="Mannose 6-phosphate receptor domain"/>
    <property type="match status" value="1"/>
</dbReference>
<name>A0A3M6TMY5_POCDA</name>
<dbReference type="PANTHER" id="PTHR15071">
    <property type="entry name" value="MANNOSE-6-PHOSPHATE RECEPTOR FAMILY MEMBER"/>
    <property type="match status" value="1"/>
</dbReference>
<dbReference type="EMBL" id="RCHS01003282">
    <property type="protein sequence ID" value="RMX42783.1"/>
    <property type="molecule type" value="Genomic_DNA"/>
</dbReference>
<organism evidence="2 3">
    <name type="scientific">Pocillopora damicornis</name>
    <name type="common">Cauliflower coral</name>
    <name type="synonym">Millepora damicornis</name>
    <dbReference type="NCBI Taxonomy" id="46731"/>
    <lineage>
        <taxon>Eukaryota</taxon>
        <taxon>Metazoa</taxon>
        <taxon>Cnidaria</taxon>
        <taxon>Anthozoa</taxon>
        <taxon>Hexacorallia</taxon>
        <taxon>Scleractinia</taxon>
        <taxon>Astrocoeniina</taxon>
        <taxon>Pocilloporidae</taxon>
        <taxon>Pocillopora</taxon>
    </lineage>
</organism>
<proteinExistence type="predicted"/>
<comment type="caution">
    <text evidence="2">The sequence shown here is derived from an EMBL/GenBank/DDBJ whole genome shotgun (WGS) entry which is preliminary data.</text>
</comment>
<keyword evidence="1" id="KW-0732">Signal</keyword>
<sequence length="166" mass="18245">MHSLSLVVCFITILTSSACQVTDEAEKTSEPATCIYKGYEDEVYDLTSLANTNERPRFCTEDSMGYSISYNPCFPFKIGPSKKTNPCHSGVAICRWVDGHDDAYVNIGSQRSALFNGGGKHPKIHYHHSSSGTNWKSTVSLVCNSSDDKGHFRVVTDQSADHVVSD</sequence>
<dbReference type="Gene3D" id="2.70.130.10">
    <property type="entry name" value="Mannose-6-phosphate receptor binding domain"/>
    <property type="match status" value="1"/>
</dbReference>
<dbReference type="InterPro" id="IPR009011">
    <property type="entry name" value="Man6P_isomerase_rcpt-bd_dom_sf"/>
</dbReference>
<dbReference type="Proteomes" id="UP000275408">
    <property type="component" value="Unassembled WGS sequence"/>
</dbReference>
<gene>
    <name evidence="2" type="ORF">pdam_00021917</name>
</gene>
<keyword evidence="3" id="KW-1185">Reference proteome</keyword>
<dbReference type="PANTHER" id="PTHR15071:SF0">
    <property type="entry name" value="MANNOSE 6-PHOSPHATE RECEPTOR-LIKE PROTEIN 1"/>
    <property type="match status" value="1"/>
</dbReference>
<evidence type="ECO:0000256" key="1">
    <source>
        <dbReference type="SAM" id="SignalP"/>
    </source>
</evidence>
<protein>
    <submittedName>
        <fullName evidence="2">Uncharacterized protein</fullName>
    </submittedName>
</protein>
<dbReference type="GO" id="GO:0005802">
    <property type="term" value="C:trans-Golgi network"/>
    <property type="evidence" value="ECO:0007669"/>
    <property type="project" value="TreeGrafter"/>
</dbReference>
<accession>A0A3M6TMY5</accession>
<evidence type="ECO:0000313" key="2">
    <source>
        <dbReference type="EMBL" id="RMX42783.1"/>
    </source>
</evidence>
<dbReference type="GO" id="GO:0000139">
    <property type="term" value="C:Golgi membrane"/>
    <property type="evidence" value="ECO:0007669"/>
    <property type="project" value="UniProtKB-SubCell"/>
</dbReference>
<feature type="chain" id="PRO_5017935618" evidence="1">
    <location>
        <begin position="20"/>
        <end position="166"/>
    </location>
</feature>
<evidence type="ECO:0000313" key="3">
    <source>
        <dbReference type="Proteomes" id="UP000275408"/>
    </source>
</evidence>
<reference evidence="2 3" key="1">
    <citation type="journal article" date="2018" name="Sci. Rep.">
        <title>Comparative analysis of the Pocillopora damicornis genome highlights role of immune system in coral evolution.</title>
        <authorList>
            <person name="Cunning R."/>
            <person name="Bay R.A."/>
            <person name="Gillette P."/>
            <person name="Baker A.C."/>
            <person name="Traylor-Knowles N."/>
        </authorList>
    </citation>
    <scope>NUCLEOTIDE SEQUENCE [LARGE SCALE GENOMIC DNA]</scope>
    <source>
        <strain evidence="2">RSMAS</strain>
        <tissue evidence="2">Whole animal</tissue>
    </source>
</reference>
<feature type="signal peptide" evidence="1">
    <location>
        <begin position="1"/>
        <end position="19"/>
    </location>
</feature>